<evidence type="ECO:0000313" key="4">
    <source>
        <dbReference type="EMBL" id="PWV60686.1"/>
    </source>
</evidence>
<dbReference type="Gene3D" id="3.10.20.30">
    <property type="match status" value="1"/>
</dbReference>
<sequence>MTIRVRYFASLRERVGCAEAQFNTGTVTTVATVWHALNPDLALPGNTLAAINHEYATLDAVVHDGDELAFFPPVTGG</sequence>
<dbReference type="EMBL" id="QGTJ01000007">
    <property type="protein sequence ID" value="PWV60686.1"/>
    <property type="molecule type" value="Genomic_DNA"/>
</dbReference>
<keyword evidence="5" id="KW-1185">Reference proteome</keyword>
<comment type="caution">
    <text evidence="4">The sequence shown here is derived from an EMBL/GenBank/DDBJ whole genome shotgun (WGS) entry which is preliminary data.</text>
</comment>
<evidence type="ECO:0000256" key="1">
    <source>
        <dbReference type="ARBA" id="ARBA00022741"/>
    </source>
</evidence>
<protein>
    <recommendedName>
        <fullName evidence="3">Molybdopterin synthase sulfur carrier subunit</fullName>
    </recommendedName>
</protein>
<gene>
    <name evidence="4" type="ORF">C7443_107261</name>
</gene>
<dbReference type="GO" id="GO:1990133">
    <property type="term" value="C:molybdopterin adenylyltransferase complex"/>
    <property type="evidence" value="ECO:0007669"/>
    <property type="project" value="TreeGrafter"/>
</dbReference>
<dbReference type="InterPro" id="IPR003749">
    <property type="entry name" value="ThiS/MoaD-like"/>
</dbReference>
<dbReference type="PANTHER" id="PTHR33359:SF1">
    <property type="entry name" value="MOLYBDOPTERIN SYNTHASE SULFUR CARRIER SUBUNIT"/>
    <property type="match status" value="1"/>
</dbReference>
<comment type="similarity">
    <text evidence="2">Belongs to the MoaD family.</text>
</comment>
<dbReference type="AlphaFoldDB" id="A0A317MUE0"/>
<dbReference type="SUPFAM" id="SSF54285">
    <property type="entry name" value="MoaD/ThiS"/>
    <property type="match status" value="1"/>
</dbReference>
<keyword evidence="1" id="KW-0547">Nucleotide-binding</keyword>
<reference evidence="4 5" key="1">
    <citation type="submission" date="2018-05" db="EMBL/GenBank/DDBJ databases">
        <title>Genomic Encyclopedia of Type Strains, Phase IV (KMG-IV): sequencing the most valuable type-strain genomes for metagenomic binning, comparative biology and taxonomic classification.</title>
        <authorList>
            <person name="Goeker M."/>
        </authorList>
    </citation>
    <scope>NUCLEOTIDE SEQUENCE [LARGE SCALE GENOMIC DNA]</scope>
    <source>
        <strain evidence="4 5">DSM 23606</strain>
    </source>
</reference>
<accession>A0A317MUE0</accession>
<name>A0A317MUE0_9GAMM</name>
<dbReference type="GO" id="GO:0000166">
    <property type="term" value="F:nucleotide binding"/>
    <property type="evidence" value="ECO:0007669"/>
    <property type="project" value="UniProtKB-KW"/>
</dbReference>
<dbReference type="InterPro" id="IPR044672">
    <property type="entry name" value="MOCS2A"/>
</dbReference>
<proteinExistence type="inferred from homology"/>
<evidence type="ECO:0000256" key="3">
    <source>
        <dbReference type="ARBA" id="ARBA00024247"/>
    </source>
</evidence>
<evidence type="ECO:0000313" key="5">
    <source>
        <dbReference type="Proteomes" id="UP000246569"/>
    </source>
</evidence>
<dbReference type="Proteomes" id="UP000246569">
    <property type="component" value="Unassembled WGS sequence"/>
</dbReference>
<evidence type="ECO:0000256" key="2">
    <source>
        <dbReference type="ARBA" id="ARBA00024200"/>
    </source>
</evidence>
<organism evidence="4 5">
    <name type="scientific">Plasticicumulans acidivorans</name>
    <dbReference type="NCBI Taxonomy" id="886464"/>
    <lineage>
        <taxon>Bacteria</taxon>
        <taxon>Pseudomonadati</taxon>
        <taxon>Pseudomonadota</taxon>
        <taxon>Gammaproteobacteria</taxon>
        <taxon>Candidatus Competibacteraceae</taxon>
        <taxon>Plasticicumulans</taxon>
    </lineage>
</organism>
<dbReference type="InterPro" id="IPR016155">
    <property type="entry name" value="Mopterin_synth/thiamin_S_b"/>
</dbReference>
<dbReference type="CDD" id="cd00754">
    <property type="entry name" value="Ubl_MoaD"/>
    <property type="match status" value="1"/>
</dbReference>
<dbReference type="RefSeq" id="WP_110019162.1">
    <property type="nucleotide sequence ID" value="NZ_QGTJ01000007.1"/>
</dbReference>
<dbReference type="OrthoDB" id="9801945at2"/>
<dbReference type="InterPro" id="IPR012675">
    <property type="entry name" value="Beta-grasp_dom_sf"/>
</dbReference>
<dbReference type="GO" id="GO:0006777">
    <property type="term" value="P:Mo-molybdopterin cofactor biosynthetic process"/>
    <property type="evidence" value="ECO:0007669"/>
    <property type="project" value="InterPro"/>
</dbReference>
<dbReference type="Pfam" id="PF02597">
    <property type="entry name" value="ThiS"/>
    <property type="match status" value="1"/>
</dbReference>
<dbReference type="PANTHER" id="PTHR33359">
    <property type="entry name" value="MOLYBDOPTERIN SYNTHASE SULFUR CARRIER SUBUNIT"/>
    <property type="match status" value="1"/>
</dbReference>